<accession>A0AAV4RGH2</accession>
<comment type="caution">
    <text evidence="2">The sequence shown here is derived from an EMBL/GenBank/DDBJ whole genome shotgun (WGS) entry which is preliminary data.</text>
</comment>
<feature type="compositionally biased region" description="Polar residues" evidence="1">
    <location>
        <begin position="1"/>
        <end position="21"/>
    </location>
</feature>
<gene>
    <name evidence="2" type="ORF">CDAR_42241</name>
</gene>
<evidence type="ECO:0000313" key="3">
    <source>
        <dbReference type="Proteomes" id="UP001054837"/>
    </source>
</evidence>
<name>A0AAV4RGH2_9ARAC</name>
<dbReference type="Proteomes" id="UP001054837">
    <property type="component" value="Unassembled WGS sequence"/>
</dbReference>
<protein>
    <submittedName>
        <fullName evidence="2">Uncharacterized protein</fullName>
    </submittedName>
</protein>
<evidence type="ECO:0000256" key="1">
    <source>
        <dbReference type="SAM" id="MobiDB-lite"/>
    </source>
</evidence>
<feature type="region of interest" description="Disordered" evidence="1">
    <location>
        <begin position="1"/>
        <end position="23"/>
    </location>
</feature>
<proteinExistence type="predicted"/>
<organism evidence="2 3">
    <name type="scientific">Caerostris darwini</name>
    <dbReference type="NCBI Taxonomy" id="1538125"/>
    <lineage>
        <taxon>Eukaryota</taxon>
        <taxon>Metazoa</taxon>
        <taxon>Ecdysozoa</taxon>
        <taxon>Arthropoda</taxon>
        <taxon>Chelicerata</taxon>
        <taxon>Arachnida</taxon>
        <taxon>Araneae</taxon>
        <taxon>Araneomorphae</taxon>
        <taxon>Entelegynae</taxon>
        <taxon>Araneoidea</taxon>
        <taxon>Araneidae</taxon>
        <taxon>Caerostris</taxon>
    </lineage>
</organism>
<dbReference type="EMBL" id="BPLQ01006245">
    <property type="protein sequence ID" value="GIY21073.1"/>
    <property type="molecule type" value="Genomic_DNA"/>
</dbReference>
<evidence type="ECO:0000313" key="2">
    <source>
        <dbReference type="EMBL" id="GIY21073.1"/>
    </source>
</evidence>
<reference evidence="2 3" key="1">
    <citation type="submission" date="2021-06" db="EMBL/GenBank/DDBJ databases">
        <title>Caerostris darwini draft genome.</title>
        <authorList>
            <person name="Kono N."/>
            <person name="Arakawa K."/>
        </authorList>
    </citation>
    <scope>NUCLEOTIDE SEQUENCE [LARGE SCALE GENOMIC DNA]</scope>
</reference>
<sequence length="101" mass="11965">MSESRIISKQLPSINQHQSPRNNRRFSNYVLKLLHRPVHRTFHRSVQASVLPRTMRKRYRERLRGETRYASATKEVYMLNSAVPPRQRSLEHTALLGKVEN</sequence>
<keyword evidence="3" id="KW-1185">Reference proteome</keyword>
<dbReference type="AlphaFoldDB" id="A0AAV4RGH2"/>